<name>A0ABD3ADK5_9GENT</name>
<sequence length="148" mass="16259">MPNQNHGACEFCGVNHIGGQCYMEESSTYEQVMERTRKKTNVDTTTGIGDDQIHDAKMEIPVFNLVHGSRNTASRVDQGIPRVQEPTFNVETTATSSQAVLNGNGGLDPDVALNCIAQTETKFKALKFLEDVKVQVVILFLVGDADNW</sequence>
<evidence type="ECO:0000313" key="2">
    <source>
        <dbReference type="Proteomes" id="UP001630127"/>
    </source>
</evidence>
<evidence type="ECO:0000313" key="1">
    <source>
        <dbReference type="EMBL" id="KAL3529764.1"/>
    </source>
</evidence>
<protein>
    <submittedName>
        <fullName evidence="1">Uncharacterized protein</fullName>
    </submittedName>
</protein>
<accession>A0ABD3ADK5</accession>
<proteinExistence type="predicted"/>
<dbReference type="EMBL" id="JBJUIK010000004">
    <property type="protein sequence ID" value="KAL3529764.1"/>
    <property type="molecule type" value="Genomic_DNA"/>
</dbReference>
<gene>
    <name evidence="1" type="ORF">ACH5RR_009086</name>
</gene>
<dbReference type="AlphaFoldDB" id="A0ABD3ADK5"/>
<comment type="caution">
    <text evidence="1">The sequence shown here is derived from an EMBL/GenBank/DDBJ whole genome shotgun (WGS) entry which is preliminary data.</text>
</comment>
<reference evidence="1 2" key="1">
    <citation type="submission" date="2024-11" db="EMBL/GenBank/DDBJ databases">
        <title>A near-complete genome assembly of Cinchona calisaya.</title>
        <authorList>
            <person name="Lian D.C."/>
            <person name="Zhao X.W."/>
            <person name="Wei L."/>
        </authorList>
    </citation>
    <scope>NUCLEOTIDE SEQUENCE [LARGE SCALE GENOMIC DNA]</scope>
    <source>
        <tissue evidence="1">Nenye</tissue>
    </source>
</reference>
<dbReference type="Proteomes" id="UP001630127">
    <property type="component" value="Unassembled WGS sequence"/>
</dbReference>
<keyword evidence="2" id="KW-1185">Reference proteome</keyword>
<organism evidence="1 2">
    <name type="scientific">Cinchona calisaya</name>
    <dbReference type="NCBI Taxonomy" id="153742"/>
    <lineage>
        <taxon>Eukaryota</taxon>
        <taxon>Viridiplantae</taxon>
        <taxon>Streptophyta</taxon>
        <taxon>Embryophyta</taxon>
        <taxon>Tracheophyta</taxon>
        <taxon>Spermatophyta</taxon>
        <taxon>Magnoliopsida</taxon>
        <taxon>eudicotyledons</taxon>
        <taxon>Gunneridae</taxon>
        <taxon>Pentapetalae</taxon>
        <taxon>asterids</taxon>
        <taxon>lamiids</taxon>
        <taxon>Gentianales</taxon>
        <taxon>Rubiaceae</taxon>
        <taxon>Cinchonoideae</taxon>
        <taxon>Cinchoneae</taxon>
        <taxon>Cinchona</taxon>
    </lineage>
</organism>